<gene>
    <name evidence="1" type="ORF">XH94_09505</name>
</gene>
<dbReference type="EMBL" id="LBJM01000023">
    <property type="protein sequence ID" value="RXH41069.1"/>
    <property type="molecule type" value="Genomic_DNA"/>
</dbReference>
<organism evidence="1 2">
    <name type="scientific">Bradyrhizobium zhanjiangense</name>
    <dbReference type="NCBI Taxonomy" id="1325107"/>
    <lineage>
        <taxon>Bacteria</taxon>
        <taxon>Pseudomonadati</taxon>
        <taxon>Pseudomonadota</taxon>
        <taxon>Alphaproteobacteria</taxon>
        <taxon>Hyphomicrobiales</taxon>
        <taxon>Nitrobacteraceae</taxon>
        <taxon>Bradyrhizobium</taxon>
    </lineage>
</organism>
<accession>A0A4Q0SRN9</accession>
<dbReference type="GO" id="GO:0019068">
    <property type="term" value="P:virion assembly"/>
    <property type="evidence" value="ECO:0007669"/>
    <property type="project" value="InterPro"/>
</dbReference>
<evidence type="ECO:0000313" key="1">
    <source>
        <dbReference type="EMBL" id="RXH41069.1"/>
    </source>
</evidence>
<dbReference type="NCBIfam" id="TIGR01539">
    <property type="entry name" value="portal_lambda"/>
    <property type="match status" value="1"/>
</dbReference>
<proteinExistence type="predicted"/>
<evidence type="ECO:0008006" key="3">
    <source>
        <dbReference type="Google" id="ProtNLM"/>
    </source>
</evidence>
<dbReference type="Pfam" id="PF05136">
    <property type="entry name" value="Phage_portal_2"/>
    <property type="match status" value="1"/>
</dbReference>
<sequence length="473" mass="51168">MKRPGIIRRSINRLLGRNFDAAGGSGRWPRSAALWAQNSASLAARKVMNPRISYLAHNSPAGASVVESWTNALCGDGPAVRSAHPDPEVRQRLEDSFAEWSLHAAIEGDGFDLSGMLETLTRSVVQAGEGLVHFVIDDGAQLRLRLLNPDQLDSSKTVPSLGMTGDGPNIVSGVEFNERGRRVGYWVLPDPPDAPWASVALPERVDAADIAHCFVRKFPGQVRGISWLAPIATRLLELDQLEDAALMKAKVAALQTYFLTDANDVSGMFKPDEIEGFDPATVEVYPGSVTALPPGVGITAPLVGDMVQIAEVMRHMLRSIASGCGLTYERISSDLSQTNYSSARLGEGVFQRKVKAAQSSLLVAQFLLPVWRRFVMLEILSGRVSAPDFEANPLAYLNAKFLFPGMPPIDPLKQAKADALDLASRTKSRAEIVASNGRDISDVDSELEDDPFYVSDPAQAQALLNQPEEVANA</sequence>
<reference evidence="1 2" key="1">
    <citation type="submission" date="2015-04" db="EMBL/GenBank/DDBJ databases">
        <title>Comparative genomics of rhizobia nodulating Arachis hypogaea in China.</title>
        <authorList>
            <person name="Li Y."/>
        </authorList>
    </citation>
    <scope>NUCLEOTIDE SEQUENCE [LARGE SCALE GENOMIC DNA]</scope>
    <source>
        <strain evidence="1 2">CCBAU 51787</strain>
    </source>
</reference>
<name>A0A4Q0SRN9_9BRAD</name>
<dbReference type="AlphaFoldDB" id="A0A4Q0SRN9"/>
<evidence type="ECO:0000313" key="2">
    <source>
        <dbReference type="Proteomes" id="UP000290565"/>
    </source>
</evidence>
<dbReference type="RefSeq" id="WP_128944328.1">
    <property type="nucleotide sequence ID" value="NZ_LBJM01000023.1"/>
</dbReference>
<dbReference type="GO" id="GO:0005198">
    <property type="term" value="F:structural molecule activity"/>
    <property type="evidence" value="ECO:0007669"/>
    <property type="project" value="InterPro"/>
</dbReference>
<dbReference type="Proteomes" id="UP000290565">
    <property type="component" value="Unassembled WGS sequence"/>
</dbReference>
<comment type="caution">
    <text evidence="1">The sequence shown here is derived from an EMBL/GenBank/DDBJ whole genome shotgun (WGS) entry which is preliminary data.</text>
</comment>
<dbReference type="InterPro" id="IPR006429">
    <property type="entry name" value="Phage_lambda_portal"/>
</dbReference>
<protein>
    <recommendedName>
        <fullName evidence="3">Phage portal protein</fullName>
    </recommendedName>
</protein>